<dbReference type="Proteomes" id="UP000054538">
    <property type="component" value="Unassembled WGS sequence"/>
</dbReference>
<reference evidence="1 2" key="1">
    <citation type="submission" date="2014-04" db="EMBL/GenBank/DDBJ databases">
        <authorList>
            <consortium name="DOE Joint Genome Institute"/>
            <person name="Kuo A."/>
            <person name="Kohler A."/>
            <person name="Jargeat P."/>
            <person name="Nagy L.G."/>
            <person name="Floudas D."/>
            <person name="Copeland A."/>
            <person name="Barry K.W."/>
            <person name="Cichocki N."/>
            <person name="Veneault-Fourrey C."/>
            <person name="LaButti K."/>
            <person name="Lindquist E.A."/>
            <person name="Lipzen A."/>
            <person name="Lundell T."/>
            <person name="Morin E."/>
            <person name="Murat C."/>
            <person name="Sun H."/>
            <person name="Tunlid A."/>
            <person name="Henrissat B."/>
            <person name="Grigoriev I.V."/>
            <person name="Hibbett D.S."/>
            <person name="Martin F."/>
            <person name="Nordberg H.P."/>
            <person name="Cantor M.N."/>
            <person name="Hua S.X."/>
        </authorList>
    </citation>
    <scope>NUCLEOTIDE SEQUENCE [LARGE SCALE GENOMIC DNA]</scope>
    <source>
        <strain evidence="1 2">Ve08.2h10</strain>
    </source>
</reference>
<protein>
    <submittedName>
        <fullName evidence="1">Uncharacterized protein</fullName>
    </submittedName>
</protein>
<evidence type="ECO:0000313" key="2">
    <source>
        <dbReference type="Proteomes" id="UP000054538"/>
    </source>
</evidence>
<evidence type="ECO:0000313" key="1">
    <source>
        <dbReference type="EMBL" id="KIK80324.1"/>
    </source>
</evidence>
<name>A0A0D0DGC8_9AGAM</name>
<dbReference type="AlphaFoldDB" id="A0A0D0DGC8"/>
<dbReference type="EMBL" id="KN826047">
    <property type="protein sequence ID" value="KIK80324.1"/>
    <property type="molecule type" value="Genomic_DNA"/>
</dbReference>
<accession>A0A0D0DGC8</accession>
<organism evidence="1 2">
    <name type="scientific">Paxillus rubicundulus Ve08.2h10</name>
    <dbReference type="NCBI Taxonomy" id="930991"/>
    <lineage>
        <taxon>Eukaryota</taxon>
        <taxon>Fungi</taxon>
        <taxon>Dikarya</taxon>
        <taxon>Basidiomycota</taxon>
        <taxon>Agaricomycotina</taxon>
        <taxon>Agaricomycetes</taxon>
        <taxon>Agaricomycetidae</taxon>
        <taxon>Boletales</taxon>
        <taxon>Paxilineae</taxon>
        <taxon>Paxillaceae</taxon>
        <taxon>Paxillus</taxon>
    </lineage>
</organism>
<dbReference type="OrthoDB" id="2700517at2759"/>
<gene>
    <name evidence="1" type="ORF">PAXRUDRAFT_158982</name>
</gene>
<reference evidence="2" key="2">
    <citation type="submission" date="2015-01" db="EMBL/GenBank/DDBJ databases">
        <title>Evolutionary Origins and Diversification of the Mycorrhizal Mutualists.</title>
        <authorList>
            <consortium name="DOE Joint Genome Institute"/>
            <consortium name="Mycorrhizal Genomics Consortium"/>
            <person name="Kohler A."/>
            <person name="Kuo A."/>
            <person name="Nagy L.G."/>
            <person name="Floudas D."/>
            <person name="Copeland A."/>
            <person name="Barry K.W."/>
            <person name="Cichocki N."/>
            <person name="Veneault-Fourrey C."/>
            <person name="LaButti K."/>
            <person name="Lindquist E.A."/>
            <person name="Lipzen A."/>
            <person name="Lundell T."/>
            <person name="Morin E."/>
            <person name="Murat C."/>
            <person name="Riley R."/>
            <person name="Ohm R."/>
            <person name="Sun H."/>
            <person name="Tunlid A."/>
            <person name="Henrissat B."/>
            <person name="Grigoriev I.V."/>
            <person name="Hibbett D.S."/>
            <person name="Martin F."/>
        </authorList>
    </citation>
    <scope>NUCLEOTIDE SEQUENCE [LARGE SCALE GENOMIC DNA]</scope>
    <source>
        <strain evidence="2">Ve08.2h10</strain>
    </source>
</reference>
<dbReference type="HOGENOM" id="CLU_1166171_0_0_1"/>
<keyword evidence="2" id="KW-1185">Reference proteome</keyword>
<dbReference type="InParanoid" id="A0A0D0DGC8"/>
<sequence length="238" mass="26587">MYKLCATQRSFAIKLLSPFPTSLDVLQRYQLADAALSEALKLISDNRDLFSTRQRNTLLDTQGSLSKQHQELVSRSWFSLGSDKSTQHLENSQKLLTQVKEAIDTAMRNNARSGCVLSTSTNKSIETAEASTCQSSEDLQFVKGGVGATTAPRNPQDASTGISCSEIPPPYTSDSADAIYTPLGKQCRWFSSCRCILKVNQWRRRPNRCHPAKQVRPHQENPVCGFFDFRSTFAHLFC</sequence>
<proteinExistence type="predicted"/>